<evidence type="ECO:0000313" key="2">
    <source>
        <dbReference type="Proteomes" id="UP000663891"/>
    </source>
</evidence>
<proteinExistence type="predicted"/>
<dbReference type="AlphaFoldDB" id="A0A813TQQ7"/>
<comment type="caution">
    <text evidence="1">The sequence shown here is derived from an EMBL/GenBank/DDBJ whole genome shotgun (WGS) entry which is preliminary data.</text>
</comment>
<gene>
    <name evidence="1" type="ORF">VCS650_LOCUS4844</name>
</gene>
<evidence type="ECO:0000313" key="1">
    <source>
        <dbReference type="EMBL" id="CAF0816679.1"/>
    </source>
</evidence>
<accession>A0A813TQQ7</accession>
<sequence length="108" mass="12957">MAECEHLRVGREFLESVSWPSAFRQEAHDRCYCERCYPPHLRDTMDVANYTYVIPRGWTRFAVSVDEGFFNHHDVWDKWLNCYHGTLTHHTNIINMNCNLKRNLVRAR</sequence>
<name>A0A813TQQ7_9BILA</name>
<organism evidence="1 2">
    <name type="scientific">Adineta steineri</name>
    <dbReference type="NCBI Taxonomy" id="433720"/>
    <lineage>
        <taxon>Eukaryota</taxon>
        <taxon>Metazoa</taxon>
        <taxon>Spiralia</taxon>
        <taxon>Gnathifera</taxon>
        <taxon>Rotifera</taxon>
        <taxon>Eurotatoria</taxon>
        <taxon>Bdelloidea</taxon>
        <taxon>Adinetida</taxon>
        <taxon>Adinetidae</taxon>
        <taxon>Adineta</taxon>
    </lineage>
</organism>
<dbReference type="Proteomes" id="UP000663891">
    <property type="component" value="Unassembled WGS sequence"/>
</dbReference>
<dbReference type="EMBL" id="CAJNON010000028">
    <property type="protein sequence ID" value="CAF0816679.1"/>
    <property type="molecule type" value="Genomic_DNA"/>
</dbReference>
<reference evidence="1" key="1">
    <citation type="submission" date="2021-02" db="EMBL/GenBank/DDBJ databases">
        <authorList>
            <person name="Nowell W R."/>
        </authorList>
    </citation>
    <scope>NUCLEOTIDE SEQUENCE</scope>
</reference>
<dbReference type="OrthoDB" id="10044805at2759"/>
<protein>
    <submittedName>
        <fullName evidence="1">Uncharacterized protein</fullName>
    </submittedName>
</protein>